<accession>A0A0U1PBD9</accession>
<gene>
    <name evidence="2" type="ORF">MBSD_1820</name>
</gene>
<organism evidence="2">
    <name type="scientific">Mizugakiibacter sediminis</name>
    <dbReference type="NCBI Taxonomy" id="1475481"/>
    <lineage>
        <taxon>Bacteria</taxon>
        <taxon>Pseudomonadati</taxon>
        <taxon>Pseudomonadota</taxon>
        <taxon>Gammaproteobacteria</taxon>
        <taxon>Lysobacterales</taxon>
        <taxon>Rhodanobacteraceae</taxon>
        <taxon>Mizugakiibacter</taxon>
    </lineage>
</organism>
<keyword evidence="1" id="KW-0472">Membrane</keyword>
<sequence length="48" mass="4832">MLKLDGFVPPLAPLIGAAAAAAGAVTLLGLVGTRRVLRTPPLAVLRRG</sequence>
<reference evidence="2" key="1">
    <citation type="submission" date="2015-03" db="EMBL/GenBank/DDBJ databases">
        <title>Draft genome sequence of Mizugakiibacter sediminis skMP5.</title>
        <authorList>
            <person name="Watanabe T."/>
            <person name="Kojima H."/>
            <person name="Fukui M."/>
        </authorList>
    </citation>
    <scope>NUCLEOTIDE SEQUENCE</scope>
    <source>
        <strain evidence="2">SkMP5</strain>
    </source>
</reference>
<evidence type="ECO:0000313" key="2">
    <source>
        <dbReference type="EMBL" id="GAN45274.1"/>
    </source>
</evidence>
<keyword evidence="1" id="KW-0812">Transmembrane</keyword>
<dbReference type="HOGENOM" id="CLU_3154938_0_0_6"/>
<evidence type="ECO:0000256" key="1">
    <source>
        <dbReference type="SAM" id="Phobius"/>
    </source>
</evidence>
<dbReference type="EMBL" id="DF952380">
    <property type="protein sequence ID" value="GAN45274.1"/>
    <property type="molecule type" value="Genomic_DNA"/>
</dbReference>
<name>A0A0U1PBD9_9GAMM</name>
<dbReference type="AlphaFoldDB" id="A0A0U1PBD9"/>
<protein>
    <submittedName>
        <fullName evidence="2">Uncharacterized protein</fullName>
    </submittedName>
</protein>
<proteinExistence type="predicted"/>
<keyword evidence="1" id="KW-1133">Transmembrane helix</keyword>
<feature type="transmembrane region" description="Helical" evidence="1">
    <location>
        <begin position="12"/>
        <end position="31"/>
    </location>
</feature>